<feature type="coiled-coil region" evidence="4">
    <location>
        <begin position="549"/>
        <end position="583"/>
    </location>
</feature>
<dbReference type="Pfam" id="PF25870">
    <property type="entry name" value="WHD_UFL1_5th"/>
    <property type="match status" value="1"/>
</dbReference>
<dbReference type="InterPro" id="IPR004143">
    <property type="entry name" value="BPL_LPL_catalytic"/>
</dbReference>
<gene>
    <name evidence="7" type="ORF">KFL_003090120</name>
</gene>
<dbReference type="PANTHER" id="PTHR31057">
    <property type="entry name" value="E3 UFM1-PROTEIN LIGASE 1"/>
    <property type="match status" value="1"/>
</dbReference>
<feature type="region of interest" description="Disordered" evidence="5">
    <location>
        <begin position="398"/>
        <end position="494"/>
    </location>
</feature>
<keyword evidence="4" id="KW-0175">Coiled coil</keyword>
<dbReference type="OrthoDB" id="2020595at2759"/>
<dbReference type="GO" id="GO:0071568">
    <property type="term" value="F:UFM1 transferase activity"/>
    <property type="evidence" value="ECO:0000318"/>
    <property type="project" value="GO_Central"/>
</dbReference>
<comment type="similarity">
    <text evidence="1">Belongs to the UFL1 family.</text>
</comment>
<dbReference type="OMA" id="CILHASG"/>
<reference evidence="7 8" key="1">
    <citation type="journal article" date="2014" name="Nat. Commun.">
        <title>Klebsormidium flaccidum genome reveals primary factors for plant terrestrial adaptation.</title>
        <authorList>
            <person name="Hori K."/>
            <person name="Maruyama F."/>
            <person name="Fujisawa T."/>
            <person name="Togashi T."/>
            <person name="Yamamoto N."/>
            <person name="Seo M."/>
            <person name="Sato S."/>
            <person name="Yamada T."/>
            <person name="Mori H."/>
            <person name="Tajima N."/>
            <person name="Moriyama T."/>
            <person name="Ikeuchi M."/>
            <person name="Watanabe M."/>
            <person name="Wada H."/>
            <person name="Kobayashi K."/>
            <person name="Saito M."/>
            <person name="Masuda T."/>
            <person name="Sasaki-Sekimoto Y."/>
            <person name="Mashiguchi K."/>
            <person name="Awai K."/>
            <person name="Shimojima M."/>
            <person name="Masuda S."/>
            <person name="Iwai M."/>
            <person name="Nobusawa T."/>
            <person name="Narise T."/>
            <person name="Kondo S."/>
            <person name="Saito H."/>
            <person name="Sato R."/>
            <person name="Murakawa M."/>
            <person name="Ihara Y."/>
            <person name="Oshima-Yamada Y."/>
            <person name="Ohtaka K."/>
            <person name="Satoh M."/>
            <person name="Sonobe K."/>
            <person name="Ishii M."/>
            <person name="Ohtani R."/>
            <person name="Kanamori-Sato M."/>
            <person name="Honoki R."/>
            <person name="Miyazaki D."/>
            <person name="Mochizuki H."/>
            <person name="Umetsu J."/>
            <person name="Higashi K."/>
            <person name="Shibata D."/>
            <person name="Kamiya Y."/>
            <person name="Sato N."/>
            <person name="Nakamura Y."/>
            <person name="Tabata S."/>
            <person name="Ida S."/>
            <person name="Kurokawa K."/>
            <person name="Ohta H."/>
        </authorList>
    </citation>
    <scope>NUCLEOTIDE SEQUENCE [LARGE SCALE GENOMIC DNA]</scope>
    <source>
        <strain evidence="7 8">NIES-2285</strain>
    </source>
</reference>
<proteinExistence type="inferred from homology"/>
<dbReference type="AlphaFoldDB" id="A0A1Y1I720"/>
<dbReference type="InterPro" id="IPR056580">
    <property type="entry name" value="Ufl1_dom"/>
</dbReference>
<dbReference type="EMBL" id="DF237258">
    <property type="protein sequence ID" value="GAQ86755.1"/>
    <property type="molecule type" value="Genomic_DNA"/>
</dbReference>
<dbReference type="GO" id="GO:0061666">
    <property type="term" value="F:UFM1 ligase activity"/>
    <property type="evidence" value="ECO:0007669"/>
    <property type="project" value="InterPro"/>
</dbReference>
<dbReference type="Pfam" id="PF25041">
    <property type="entry name" value="UFL1_C"/>
    <property type="match status" value="1"/>
</dbReference>
<name>A0A1Y1I720_KLENI</name>
<dbReference type="InterPro" id="IPR056761">
    <property type="entry name" value="Ufl1-like_C"/>
</dbReference>
<organism evidence="7 8">
    <name type="scientific">Klebsormidium nitens</name>
    <name type="common">Green alga</name>
    <name type="synonym">Ulothrix nitens</name>
    <dbReference type="NCBI Taxonomy" id="105231"/>
    <lineage>
        <taxon>Eukaryota</taxon>
        <taxon>Viridiplantae</taxon>
        <taxon>Streptophyta</taxon>
        <taxon>Klebsormidiophyceae</taxon>
        <taxon>Klebsormidiales</taxon>
        <taxon>Klebsormidiaceae</taxon>
        <taxon>Klebsormidium</taxon>
    </lineage>
</organism>
<dbReference type="GO" id="GO:0034976">
    <property type="term" value="P:response to endoplasmic reticulum stress"/>
    <property type="evidence" value="ECO:0000318"/>
    <property type="project" value="GO_Central"/>
</dbReference>
<dbReference type="PROSITE" id="PS51733">
    <property type="entry name" value="BPL_LPL_CATALYTIC"/>
    <property type="match status" value="1"/>
</dbReference>
<evidence type="ECO:0000256" key="1">
    <source>
        <dbReference type="ARBA" id="ARBA00010789"/>
    </source>
</evidence>
<evidence type="ECO:0000256" key="4">
    <source>
        <dbReference type="SAM" id="Coils"/>
    </source>
</evidence>
<dbReference type="STRING" id="105231.A0A1Y1I720"/>
<feature type="compositionally biased region" description="Basic residues" evidence="5">
    <location>
        <begin position="460"/>
        <end position="470"/>
    </location>
</feature>
<sequence>MDEELRKLQELFSQAQEVKSTVRLSERNVIELVNKLKQLGLLGDDLLHTVNGKEYITVNQLRKEMASEVHRQGRISLVDLATNLGVDLFHIERQADALVAEEADTSLVQGELLTTGYWDNLAEEIDESLQETGQVSIGELARQFNVGVELLTGAITARLDTKIHGKLDSGMLYTPAHVARIKAMVRGAMRGVTVPCSVPDVWASLHRLQQREDKESVAGVGGDSLYSTVLAELIAEGELKGTLSGGKTLWTPAVFSRSQRESVENFYSQNGHIAYDSLRKLAIPNPKQYLQDKYAEGIPLETVFVHPSLVGQLDAAVEEAVANGTWCEAEQLVPSSLSAADTAKLLAQCPSVEKATKTKSAVLVLDTCLVAESLLKDCIEKFDTLARTKAAAVLLAKKPSKAANAATAERNSQASTSAAGNDDSEDEGGRTKRGGKKGRRGAPSKSAEVDEEEEETRGGKGAKKGRRNKAGKGGAASTEPAAEENETRGAPTDTEMEDCLLEWYPDLEGAGAGTSDDSNKLARALVRRLRPTVLATFVAAKKAAFTAGAEERRKRRDALLQKLEEANLRLQLFAKALELFEEDAATGPLLQRHLLRTTATEATDALLMSEREAEAEDGEEREPTAGPLSAAERASAVRALPKGVAERARAMLAALDGKDVAAFQEALDHTAEACGVRLKKLDKKLERSLLHAHRKTLVAQLEAENSAVASLPLVVAALYAQVLSRALQAPGRAMAAAIARLKDELPPASFATLNEYHRATVDLLAATAASASEGDDTKLMGQKEESLNSQLASLKALVLGSSEGS</sequence>
<dbReference type="InterPro" id="IPR018611">
    <property type="entry name" value="Ufl1"/>
</dbReference>
<dbReference type="InterPro" id="IPR056579">
    <property type="entry name" value="Ufl1_N"/>
</dbReference>
<feature type="compositionally biased region" description="Polar residues" evidence="5">
    <location>
        <begin position="409"/>
        <end position="419"/>
    </location>
</feature>
<evidence type="ECO:0000256" key="3">
    <source>
        <dbReference type="ARBA" id="ARBA00022786"/>
    </source>
</evidence>
<keyword evidence="7" id="KW-0436">Ligase</keyword>
<accession>A0A1Y1I720</accession>
<dbReference type="GO" id="GO:0061709">
    <property type="term" value="P:reticulophagy"/>
    <property type="evidence" value="ECO:0000318"/>
    <property type="project" value="GO_Central"/>
</dbReference>
<keyword evidence="3" id="KW-0833">Ubl conjugation pathway</keyword>
<protein>
    <submittedName>
        <fullName evidence="7">E3 UFM1-protein ligase 1 homolog</fullName>
    </submittedName>
</protein>
<keyword evidence="8" id="KW-1185">Reference proteome</keyword>
<dbReference type="GO" id="GO:0016874">
    <property type="term" value="F:ligase activity"/>
    <property type="evidence" value="ECO:0007669"/>
    <property type="project" value="UniProtKB-KW"/>
</dbReference>
<evidence type="ECO:0000313" key="8">
    <source>
        <dbReference type="Proteomes" id="UP000054558"/>
    </source>
</evidence>
<dbReference type="Proteomes" id="UP000054558">
    <property type="component" value="Unassembled WGS sequence"/>
</dbReference>
<dbReference type="Pfam" id="PF09743">
    <property type="entry name" value="E3_UFM1_ligase"/>
    <property type="match status" value="1"/>
</dbReference>
<feature type="domain" description="BPL/LPL catalytic" evidence="6">
    <location>
        <begin position="1"/>
        <end position="137"/>
    </location>
</feature>
<keyword evidence="2" id="KW-0808">Transferase</keyword>
<evidence type="ECO:0000256" key="2">
    <source>
        <dbReference type="ARBA" id="ARBA00022679"/>
    </source>
</evidence>
<evidence type="ECO:0000259" key="6">
    <source>
        <dbReference type="PROSITE" id="PS51733"/>
    </source>
</evidence>
<dbReference type="PANTHER" id="PTHR31057:SF0">
    <property type="entry name" value="E3 UFM1-PROTEIN LIGASE 1"/>
    <property type="match status" value="1"/>
</dbReference>
<dbReference type="GO" id="GO:0005789">
    <property type="term" value="C:endoplasmic reticulum membrane"/>
    <property type="evidence" value="ECO:0000318"/>
    <property type="project" value="GO_Central"/>
</dbReference>
<feature type="compositionally biased region" description="Basic residues" evidence="5">
    <location>
        <begin position="431"/>
        <end position="442"/>
    </location>
</feature>
<evidence type="ECO:0000256" key="5">
    <source>
        <dbReference type="SAM" id="MobiDB-lite"/>
    </source>
</evidence>
<dbReference type="GO" id="GO:0071569">
    <property type="term" value="P:protein ufmylation"/>
    <property type="evidence" value="ECO:0007669"/>
    <property type="project" value="InterPro"/>
</dbReference>
<evidence type="ECO:0000313" key="7">
    <source>
        <dbReference type="EMBL" id="GAQ86755.1"/>
    </source>
</evidence>
<dbReference type="Pfam" id="PF23659">
    <property type="entry name" value="UFL1"/>
    <property type="match status" value="1"/>
</dbReference>